<organism evidence="1 2">
    <name type="scientific">Symbiodinium microadriaticum</name>
    <name type="common">Dinoflagellate</name>
    <name type="synonym">Zooxanthella microadriatica</name>
    <dbReference type="NCBI Taxonomy" id="2951"/>
    <lineage>
        <taxon>Eukaryota</taxon>
        <taxon>Sar</taxon>
        <taxon>Alveolata</taxon>
        <taxon>Dinophyceae</taxon>
        <taxon>Suessiales</taxon>
        <taxon>Symbiodiniaceae</taxon>
        <taxon>Symbiodinium</taxon>
    </lineage>
</organism>
<proteinExistence type="predicted"/>
<comment type="caution">
    <text evidence="1">The sequence shown here is derived from an EMBL/GenBank/DDBJ whole genome shotgun (WGS) entry which is preliminary data.</text>
</comment>
<protein>
    <submittedName>
        <fullName evidence="1">Uncharacterized protein</fullName>
    </submittedName>
</protein>
<dbReference type="EMBL" id="LSRX01000031">
    <property type="protein sequence ID" value="OLQ13215.1"/>
    <property type="molecule type" value="Genomic_DNA"/>
</dbReference>
<sequence length="120" mass="13143">MSAPAFSSRALNMGVCYGVVPLHLRFAFTEVLDSEETETGDEEVPISNRQRRLTNKIAMASASIEAMSAWESGFLAEVALKILKGNPKKELQWTTPAIKIQRVHFGCEGAMGSLACLVRE</sequence>
<reference evidence="1 2" key="1">
    <citation type="submission" date="2016-02" db="EMBL/GenBank/DDBJ databases">
        <title>Genome analysis of coral dinoflagellate symbionts highlights evolutionary adaptations to a symbiotic lifestyle.</title>
        <authorList>
            <person name="Aranda M."/>
            <person name="Li Y."/>
            <person name="Liew Y.J."/>
            <person name="Baumgarten S."/>
            <person name="Simakov O."/>
            <person name="Wilson M."/>
            <person name="Piel J."/>
            <person name="Ashoor H."/>
            <person name="Bougouffa S."/>
            <person name="Bajic V.B."/>
            <person name="Ryu T."/>
            <person name="Ravasi T."/>
            <person name="Bayer T."/>
            <person name="Micklem G."/>
            <person name="Kim H."/>
            <person name="Bhak J."/>
            <person name="Lajeunesse T.C."/>
            <person name="Voolstra C.R."/>
        </authorList>
    </citation>
    <scope>NUCLEOTIDE SEQUENCE [LARGE SCALE GENOMIC DNA]</scope>
    <source>
        <strain evidence="1 2">CCMP2467</strain>
    </source>
</reference>
<name>A0A1Q9F0L4_SYMMI</name>
<keyword evidence="2" id="KW-1185">Reference proteome</keyword>
<evidence type="ECO:0000313" key="1">
    <source>
        <dbReference type="EMBL" id="OLQ13215.1"/>
    </source>
</evidence>
<dbReference type="AlphaFoldDB" id="A0A1Q9F0L4"/>
<accession>A0A1Q9F0L4</accession>
<evidence type="ECO:0000313" key="2">
    <source>
        <dbReference type="Proteomes" id="UP000186817"/>
    </source>
</evidence>
<dbReference type="Proteomes" id="UP000186817">
    <property type="component" value="Unassembled WGS sequence"/>
</dbReference>
<gene>
    <name evidence="1" type="ORF">AK812_SmicGene2797</name>
</gene>